<accession>A0ABP6P1Z1</accession>
<keyword evidence="1" id="KW-0472">Membrane</keyword>
<feature type="transmembrane region" description="Helical" evidence="1">
    <location>
        <begin position="127"/>
        <end position="143"/>
    </location>
</feature>
<keyword evidence="1" id="KW-1133">Transmembrane helix</keyword>
<dbReference type="Proteomes" id="UP001500320">
    <property type="component" value="Unassembled WGS sequence"/>
</dbReference>
<keyword evidence="4" id="KW-1185">Reference proteome</keyword>
<gene>
    <name evidence="3" type="ORF">GCM10010466_64920</name>
</gene>
<feature type="transmembrane region" description="Helical" evidence="1">
    <location>
        <begin position="100"/>
        <end position="120"/>
    </location>
</feature>
<feature type="transmembrane region" description="Helical" evidence="1">
    <location>
        <begin position="44"/>
        <end position="65"/>
    </location>
</feature>
<dbReference type="EMBL" id="BAAAUT010000088">
    <property type="protein sequence ID" value="GAA3165056.1"/>
    <property type="molecule type" value="Genomic_DNA"/>
</dbReference>
<dbReference type="InterPro" id="IPR050879">
    <property type="entry name" value="Acyltransferase_3"/>
</dbReference>
<feature type="transmembrane region" description="Helical" evidence="1">
    <location>
        <begin position="202"/>
        <end position="220"/>
    </location>
</feature>
<organism evidence="3 4">
    <name type="scientific">Planomonospora alba</name>
    <dbReference type="NCBI Taxonomy" id="161354"/>
    <lineage>
        <taxon>Bacteria</taxon>
        <taxon>Bacillati</taxon>
        <taxon>Actinomycetota</taxon>
        <taxon>Actinomycetes</taxon>
        <taxon>Streptosporangiales</taxon>
        <taxon>Streptosporangiaceae</taxon>
        <taxon>Planomonospora</taxon>
    </lineage>
</organism>
<dbReference type="PROSITE" id="PS50042">
    <property type="entry name" value="CNMP_BINDING_3"/>
    <property type="match status" value="1"/>
</dbReference>
<keyword evidence="1" id="KW-0812">Transmembrane</keyword>
<feature type="transmembrane region" description="Helical" evidence="1">
    <location>
        <begin position="178"/>
        <end position="196"/>
    </location>
</feature>
<sequence>MLGALAVTGASQIRGELHRFDPVTAVLAHVTMMQDLLTVPNAVNVLWTLSYEMAFYLLVAGMFAVRRHERSVSMVLILVAAGAVLGALGPLTLLTGAVGVPAATAVTAVAMAAAIGSAYLSKPFLRCAGALVGAVLALALVVGNGRLSPWFGLSVLAVMFTGTMLYRAEHGQVRWRTAAPVCAVVFAATVAHGWWHPEEVEGGPLAWTVSLVLTAAAFAAGMVTRHRRTPGWLARLGMMSFSVYLLHPLLLKVSDATVGRWRAYDNPLPLAVFLLVLLPVCWATYRCIEAPMQRKGRELARRTASS</sequence>
<feature type="transmembrane region" description="Helical" evidence="1">
    <location>
        <begin position="72"/>
        <end position="94"/>
    </location>
</feature>
<feature type="transmembrane region" description="Helical" evidence="1">
    <location>
        <begin position="232"/>
        <end position="250"/>
    </location>
</feature>
<proteinExistence type="predicted"/>
<feature type="domain" description="Cyclic nucleotide-binding" evidence="2">
    <location>
        <begin position="55"/>
        <end position="110"/>
    </location>
</feature>
<reference evidence="4" key="1">
    <citation type="journal article" date="2019" name="Int. J. Syst. Evol. Microbiol.">
        <title>The Global Catalogue of Microorganisms (GCM) 10K type strain sequencing project: providing services to taxonomists for standard genome sequencing and annotation.</title>
        <authorList>
            <consortium name="The Broad Institute Genomics Platform"/>
            <consortium name="The Broad Institute Genome Sequencing Center for Infectious Disease"/>
            <person name="Wu L."/>
            <person name="Ma J."/>
        </authorList>
    </citation>
    <scope>NUCLEOTIDE SEQUENCE [LARGE SCALE GENOMIC DNA]</scope>
    <source>
        <strain evidence="4">JCM 9373</strain>
    </source>
</reference>
<evidence type="ECO:0000313" key="3">
    <source>
        <dbReference type="EMBL" id="GAA3165056.1"/>
    </source>
</evidence>
<feature type="transmembrane region" description="Helical" evidence="1">
    <location>
        <begin position="149"/>
        <end position="166"/>
    </location>
</feature>
<evidence type="ECO:0000313" key="4">
    <source>
        <dbReference type="Proteomes" id="UP001500320"/>
    </source>
</evidence>
<dbReference type="InterPro" id="IPR002656">
    <property type="entry name" value="Acyl_transf_3_dom"/>
</dbReference>
<dbReference type="PANTHER" id="PTHR23028">
    <property type="entry name" value="ACETYLTRANSFERASE"/>
    <property type="match status" value="1"/>
</dbReference>
<dbReference type="InterPro" id="IPR000595">
    <property type="entry name" value="cNMP-bd_dom"/>
</dbReference>
<protein>
    <recommendedName>
        <fullName evidence="2">Cyclic nucleotide-binding domain-containing protein</fullName>
    </recommendedName>
</protein>
<evidence type="ECO:0000256" key="1">
    <source>
        <dbReference type="SAM" id="Phobius"/>
    </source>
</evidence>
<dbReference type="PANTHER" id="PTHR23028:SF53">
    <property type="entry name" value="ACYL_TRANSF_3 DOMAIN-CONTAINING PROTEIN"/>
    <property type="match status" value="1"/>
</dbReference>
<dbReference type="Pfam" id="PF01757">
    <property type="entry name" value="Acyl_transf_3"/>
    <property type="match status" value="1"/>
</dbReference>
<feature type="transmembrane region" description="Helical" evidence="1">
    <location>
        <begin position="270"/>
        <end position="288"/>
    </location>
</feature>
<comment type="caution">
    <text evidence="3">The sequence shown here is derived from an EMBL/GenBank/DDBJ whole genome shotgun (WGS) entry which is preliminary data.</text>
</comment>
<evidence type="ECO:0000259" key="2">
    <source>
        <dbReference type="PROSITE" id="PS50042"/>
    </source>
</evidence>
<name>A0ABP6P1Z1_9ACTN</name>